<dbReference type="Proteomes" id="UP000032266">
    <property type="component" value="Chromosome"/>
</dbReference>
<dbReference type="EMBL" id="CP007142">
    <property type="protein sequence ID" value="AJQ93099.1"/>
    <property type="molecule type" value="Genomic_DNA"/>
</dbReference>
<keyword evidence="1" id="KW-0732">Signal</keyword>
<feature type="signal peptide" evidence="1">
    <location>
        <begin position="1"/>
        <end position="22"/>
    </location>
</feature>
<dbReference type="PIRSF" id="PIRSF016481">
    <property type="entry name" value="Pilus_assembly_PilP"/>
    <property type="match status" value="1"/>
</dbReference>
<sequence length="175" mass="19820">MRILLLVLVCVGLLGCSANDNYADLRQFVQEVERNAKGRIPPPPEFQPYEFFTYSAAGLRAPFEIPIEIEAQVQERPRSDVKPDLDRPREILEDFRIESLVMVGTIAMSDGDLWALIRDPENDIHRVHVGNYMGKNNGKVLNIAATQIDMMEIVPDGQGGWLERPRTIMLNGFEP</sequence>
<dbReference type="InterPro" id="IPR007446">
    <property type="entry name" value="PilP"/>
</dbReference>
<evidence type="ECO:0000313" key="2">
    <source>
        <dbReference type="EMBL" id="AJQ93099.1"/>
    </source>
</evidence>
<organism evidence="2 3">
    <name type="scientific">Gynuella sunshinyii YC6258</name>
    <dbReference type="NCBI Taxonomy" id="1445510"/>
    <lineage>
        <taxon>Bacteria</taxon>
        <taxon>Pseudomonadati</taxon>
        <taxon>Pseudomonadota</taxon>
        <taxon>Gammaproteobacteria</taxon>
        <taxon>Oceanospirillales</taxon>
        <taxon>Saccharospirillaceae</taxon>
        <taxon>Gynuella</taxon>
    </lineage>
</organism>
<dbReference type="STRING" id="1445510.YC6258_01049"/>
<reference evidence="2 3" key="1">
    <citation type="submission" date="2014-01" db="EMBL/GenBank/DDBJ databases">
        <title>Full genme sequencing of cellulolytic bacterium Gynuella sunshinyii YC6258T gen. nov., sp. nov.</title>
        <authorList>
            <person name="Khan H."/>
            <person name="Chung E.J."/>
            <person name="Chung Y.R."/>
        </authorList>
    </citation>
    <scope>NUCLEOTIDE SEQUENCE [LARGE SCALE GENOMIC DNA]</scope>
    <source>
        <strain evidence="2 3">YC6258</strain>
    </source>
</reference>
<dbReference type="Gene3D" id="2.30.30.830">
    <property type="match status" value="1"/>
</dbReference>
<dbReference type="OrthoDB" id="5296580at2"/>
<dbReference type="AlphaFoldDB" id="A0A0C5VS49"/>
<dbReference type="HOGENOM" id="CLU_109321_1_0_6"/>
<gene>
    <name evidence="2" type="ORF">YC6258_01049</name>
</gene>
<accession>A0A0C5VS49</accession>
<keyword evidence="3" id="KW-1185">Reference proteome</keyword>
<dbReference type="RefSeq" id="WP_044615998.1">
    <property type="nucleotide sequence ID" value="NZ_CP007142.1"/>
</dbReference>
<proteinExistence type="predicted"/>
<dbReference type="KEGG" id="gsn:YC6258_01049"/>
<dbReference type="Pfam" id="PF04351">
    <property type="entry name" value="PilP"/>
    <property type="match status" value="1"/>
</dbReference>
<evidence type="ECO:0000256" key="1">
    <source>
        <dbReference type="SAM" id="SignalP"/>
    </source>
</evidence>
<dbReference type="PROSITE" id="PS51257">
    <property type="entry name" value="PROKAR_LIPOPROTEIN"/>
    <property type="match status" value="1"/>
</dbReference>
<name>A0A0C5VS49_9GAMM</name>
<protein>
    <submittedName>
        <fullName evidence="2">Tfp pilus assembly protein PilP</fullName>
    </submittedName>
</protein>
<feature type="chain" id="PRO_5002194742" evidence="1">
    <location>
        <begin position="23"/>
        <end position="175"/>
    </location>
</feature>
<evidence type="ECO:0000313" key="3">
    <source>
        <dbReference type="Proteomes" id="UP000032266"/>
    </source>
</evidence>